<name>A0AAE3HYN9_9GAMM</name>
<dbReference type="RefSeq" id="WP_139016555.1">
    <property type="nucleotide sequence ID" value="NZ_LKAJ02000001.1"/>
</dbReference>
<evidence type="ECO:0008006" key="4">
    <source>
        <dbReference type="Google" id="ProtNLM"/>
    </source>
</evidence>
<protein>
    <recommendedName>
        <fullName evidence="4">Fimbrial assembly protein (PilN)</fullName>
    </recommendedName>
</protein>
<evidence type="ECO:0000313" key="3">
    <source>
        <dbReference type="Proteomes" id="UP000051497"/>
    </source>
</evidence>
<dbReference type="AlphaFoldDB" id="A0AAE3HYN9"/>
<reference evidence="2" key="2">
    <citation type="submission" date="2021-06" db="EMBL/GenBank/DDBJ databases">
        <title>Genomic Description and Analysis of Intracellular Bacteria, Candidatus Berkiella cookevillensis and Candidatus Berkiella aquae.</title>
        <authorList>
            <person name="Kidane D.T."/>
            <person name="Mehari Y.T."/>
            <person name="Rice F.C."/>
            <person name="Arivett B.A."/>
            <person name="Farone A.L."/>
            <person name="Berk S.G."/>
            <person name="Farone M.B."/>
        </authorList>
    </citation>
    <scope>NUCLEOTIDE SEQUENCE</scope>
    <source>
        <strain evidence="2">HT99</strain>
    </source>
</reference>
<gene>
    <name evidence="2" type="ORF">HT99x_014635</name>
</gene>
<dbReference type="EMBL" id="LKAJ02000001">
    <property type="protein sequence ID" value="MCS5712673.1"/>
    <property type="molecule type" value="Genomic_DNA"/>
</dbReference>
<sequence>MMQFFKQKINLYQKTQAYLPTLSAMRIMQIWLALLALLIISAFIHKLILINHVKEIETLKEEQSQENSELLELSQNKKVNNVVKAKNEMILLKEKIADIDSIVSQLKQLEDEDRSPFSFYVESIAMRHVKGTYLAYINLQDEGRRMSFSGVALEPQLVPIMVQSWQKSPSIISTQVKKVRLDNLKQDKDYVKFNLQAE</sequence>
<feature type="coiled-coil region" evidence="1">
    <location>
        <begin position="53"/>
        <end position="112"/>
    </location>
</feature>
<keyword evidence="1" id="KW-0175">Coiled coil</keyword>
<dbReference type="Proteomes" id="UP000051497">
    <property type="component" value="Unassembled WGS sequence"/>
</dbReference>
<evidence type="ECO:0000313" key="2">
    <source>
        <dbReference type="EMBL" id="MCS5712673.1"/>
    </source>
</evidence>
<reference evidence="2" key="1">
    <citation type="journal article" date="2016" name="Genome Announc.">
        <title>Draft Genome Sequences of Two Novel Amoeba-Resistant Intranuclear Bacteria, 'Candidatus Berkiella cookevillensis' and 'Candidatus Berkiella aquae'.</title>
        <authorList>
            <person name="Mehari Y.T."/>
            <person name="Arivett B.A."/>
            <person name="Farone A.L."/>
            <person name="Gunderson J.H."/>
            <person name="Farone M.B."/>
        </authorList>
    </citation>
    <scope>NUCLEOTIDE SEQUENCE</scope>
    <source>
        <strain evidence="2">HT99</strain>
    </source>
</reference>
<accession>A0AAE3HYN9</accession>
<organism evidence="2 3">
    <name type="scientific">Candidatus Berkiella aquae</name>
    <dbReference type="NCBI Taxonomy" id="295108"/>
    <lineage>
        <taxon>Bacteria</taxon>
        <taxon>Pseudomonadati</taxon>
        <taxon>Pseudomonadota</taxon>
        <taxon>Gammaproteobacteria</taxon>
        <taxon>Candidatus Berkiellales</taxon>
        <taxon>Candidatus Berkiellaceae</taxon>
        <taxon>Candidatus Berkiella</taxon>
    </lineage>
</organism>
<evidence type="ECO:0000256" key="1">
    <source>
        <dbReference type="SAM" id="Coils"/>
    </source>
</evidence>
<proteinExistence type="predicted"/>
<comment type="caution">
    <text evidence="2">The sequence shown here is derived from an EMBL/GenBank/DDBJ whole genome shotgun (WGS) entry which is preliminary data.</text>
</comment>
<keyword evidence="3" id="KW-1185">Reference proteome</keyword>